<dbReference type="GO" id="GO:0003700">
    <property type="term" value="F:DNA-binding transcription factor activity"/>
    <property type="evidence" value="ECO:0007669"/>
    <property type="project" value="InterPro"/>
</dbReference>
<dbReference type="Gene3D" id="1.10.10.10">
    <property type="entry name" value="Winged helix-like DNA-binding domain superfamily/Winged helix DNA-binding domain"/>
    <property type="match status" value="1"/>
</dbReference>
<dbReference type="PANTHER" id="PTHR30126">
    <property type="entry name" value="HTH-TYPE TRANSCRIPTIONAL REGULATOR"/>
    <property type="match status" value="1"/>
</dbReference>
<dbReference type="PRINTS" id="PR00039">
    <property type="entry name" value="HTHLYSR"/>
</dbReference>
<dbReference type="Pfam" id="PF03466">
    <property type="entry name" value="LysR_substrate"/>
    <property type="match status" value="1"/>
</dbReference>
<dbReference type="Pfam" id="PF00126">
    <property type="entry name" value="HTH_1"/>
    <property type="match status" value="1"/>
</dbReference>
<dbReference type="InterPro" id="IPR036388">
    <property type="entry name" value="WH-like_DNA-bd_sf"/>
</dbReference>
<dbReference type="SUPFAM" id="SSF46785">
    <property type="entry name" value="Winged helix' DNA-binding domain"/>
    <property type="match status" value="1"/>
</dbReference>
<accession>A0A0K6IUG5</accession>
<comment type="similarity">
    <text evidence="1">Belongs to the LysR transcriptional regulatory family.</text>
</comment>
<dbReference type="SUPFAM" id="SSF53850">
    <property type="entry name" value="Periplasmic binding protein-like II"/>
    <property type="match status" value="1"/>
</dbReference>
<evidence type="ECO:0000256" key="2">
    <source>
        <dbReference type="ARBA" id="ARBA00023015"/>
    </source>
</evidence>
<dbReference type="FunFam" id="1.10.10.10:FF:000001">
    <property type="entry name" value="LysR family transcriptional regulator"/>
    <property type="match status" value="1"/>
</dbReference>
<keyword evidence="3 6" id="KW-0238">DNA-binding</keyword>
<protein>
    <submittedName>
        <fullName evidence="6">DNA-binding transcriptional regulator, LysR family</fullName>
    </submittedName>
</protein>
<name>A0A0K6IUG5_9PROT</name>
<evidence type="ECO:0000313" key="6">
    <source>
        <dbReference type="EMBL" id="CUB06728.1"/>
    </source>
</evidence>
<evidence type="ECO:0000256" key="1">
    <source>
        <dbReference type="ARBA" id="ARBA00009437"/>
    </source>
</evidence>
<dbReference type="GO" id="GO:0000976">
    <property type="term" value="F:transcription cis-regulatory region binding"/>
    <property type="evidence" value="ECO:0007669"/>
    <property type="project" value="TreeGrafter"/>
</dbReference>
<dbReference type="PROSITE" id="PS50931">
    <property type="entry name" value="HTH_LYSR"/>
    <property type="match status" value="1"/>
</dbReference>
<evidence type="ECO:0000313" key="7">
    <source>
        <dbReference type="Proteomes" id="UP000182108"/>
    </source>
</evidence>
<dbReference type="Proteomes" id="UP000182108">
    <property type="component" value="Unassembled WGS sequence"/>
</dbReference>
<sequence>MNLQQIRYVVEVVQHNLNVSEAADALFTSQPGVSKQIRALEQELGVDIFVRHGKRFTALTEPGRQIVAICERMLRDMNHLHAVAEEFSRADEGVLSIATTHTQARYVLPTVIRNFRERFPKVRFSLHQGSPRQVCEMVIAGEADLAIATEGIGDFPELVELPCYQWTHALVVPKGHELATLEPLTLEAIARHPIITYDGAFTGRDHINKAFLGRALKPEVVLTAIDSDVIKTYVRMGLGVGILAKMAFDPAADADLVCRDLGHLIESNTTRIGVLRDAYLRGFVFAFIEAFAPHLKRDVVERALRGDGEDYGL</sequence>
<reference evidence="7" key="1">
    <citation type="submission" date="2015-08" db="EMBL/GenBank/DDBJ databases">
        <authorList>
            <person name="Babu N.S."/>
            <person name="Beckwith C.J."/>
            <person name="Beseler K.G."/>
            <person name="Brison A."/>
            <person name="Carone J.V."/>
            <person name="Caskin T.P."/>
            <person name="Diamond M."/>
            <person name="Durham M.E."/>
            <person name="Foxe J.M."/>
            <person name="Go M."/>
            <person name="Henderson B.A."/>
            <person name="Jones I.B."/>
            <person name="McGettigan J.A."/>
            <person name="Micheletti S.J."/>
            <person name="Nasrallah M.E."/>
            <person name="Ortiz D."/>
            <person name="Piller C.R."/>
            <person name="Privatt S.R."/>
            <person name="Schneider S.L."/>
            <person name="Sharp S."/>
            <person name="Smith T.C."/>
            <person name="Stanton J.D."/>
            <person name="Ullery H.E."/>
            <person name="Wilson R.J."/>
            <person name="Serrano M.G."/>
            <person name="Buck G."/>
            <person name="Lee V."/>
            <person name="Wang Y."/>
            <person name="Carvalho R."/>
            <person name="Voegtly L."/>
            <person name="Shi R."/>
            <person name="Duckworth R."/>
            <person name="Johnson A."/>
            <person name="Loviza R."/>
            <person name="Walstead R."/>
            <person name="Shah Z."/>
            <person name="Kiflezghi M."/>
            <person name="Wade K."/>
            <person name="Ball S.L."/>
            <person name="Bradley K.W."/>
            <person name="Asai D.J."/>
            <person name="Bowman C.A."/>
            <person name="Russell D.A."/>
            <person name="Pope W.H."/>
            <person name="Jacobs-Sera D."/>
            <person name="Hendrix R.W."/>
            <person name="Hatfull G.F."/>
        </authorList>
    </citation>
    <scope>NUCLEOTIDE SEQUENCE [LARGE SCALE GENOMIC DNA]</scope>
    <source>
        <strain evidence="7">JCM 19170</strain>
    </source>
</reference>
<dbReference type="GO" id="GO:0019344">
    <property type="term" value="P:cysteine biosynthetic process"/>
    <property type="evidence" value="ECO:0007669"/>
    <property type="project" value="TreeGrafter"/>
</dbReference>
<dbReference type="OrthoDB" id="5297026at2"/>
<dbReference type="PANTHER" id="PTHR30126:SF6">
    <property type="entry name" value="HTH-TYPE TRANSCRIPTIONAL REGULATOR CYSB-RELATED"/>
    <property type="match status" value="1"/>
</dbReference>
<dbReference type="RefSeq" id="WP_055423221.1">
    <property type="nucleotide sequence ID" value="NZ_CYHH01000004.1"/>
</dbReference>
<dbReference type="CDD" id="cd08413">
    <property type="entry name" value="PBP2_CysB_like"/>
    <property type="match status" value="1"/>
</dbReference>
<dbReference type="EMBL" id="CYHH01000004">
    <property type="protein sequence ID" value="CUB06728.1"/>
    <property type="molecule type" value="Genomic_DNA"/>
</dbReference>
<feature type="domain" description="HTH lysR-type" evidence="5">
    <location>
        <begin position="1"/>
        <end position="59"/>
    </location>
</feature>
<dbReference type="AlphaFoldDB" id="A0A0K6IUG5"/>
<evidence type="ECO:0000259" key="5">
    <source>
        <dbReference type="PROSITE" id="PS50931"/>
    </source>
</evidence>
<proteinExistence type="inferred from homology"/>
<dbReference type="InterPro" id="IPR005119">
    <property type="entry name" value="LysR_subst-bd"/>
</dbReference>
<dbReference type="NCBIfam" id="NF009327">
    <property type="entry name" value="PRK12684.1"/>
    <property type="match status" value="1"/>
</dbReference>
<gene>
    <name evidence="6" type="ORF">Ga0061068_10416</name>
</gene>
<evidence type="ECO:0000256" key="4">
    <source>
        <dbReference type="ARBA" id="ARBA00023163"/>
    </source>
</evidence>
<keyword evidence="2" id="KW-0805">Transcription regulation</keyword>
<evidence type="ECO:0000256" key="3">
    <source>
        <dbReference type="ARBA" id="ARBA00023125"/>
    </source>
</evidence>
<dbReference type="Gene3D" id="3.40.190.10">
    <property type="entry name" value="Periplasmic binding protein-like II"/>
    <property type="match status" value="2"/>
</dbReference>
<dbReference type="InterPro" id="IPR000847">
    <property type="entry name" value="LysR_HTH_N"/>
</dbReference>
<keyword evidence="4" id="KW-0804">Transcription</keyword>
<organism evidence="6 7">
    <name type="scientific">Tepidiphilus thermophilus</name>
    <dbReference type="NCBI Taxonomy" id="876478"/>
    <lineage>
        <taxon>Bacteria</taxon>
        <taxon>Pseudomonadati</taxon>
        <taxon>Pseudomonadota</taxon>
        <taxon>Hydrogenophilia</taxon>
        <taxon>Hydrogenophilales</taxon>
        <taxon>Hydrogenophilaceae</taxon>
        <taxon>Tepidiphilus</taxon>
    </lineage>
</organism>
<dbReference type="InterPro" id="IPR036390">
    <property type="entry name" value="WH_DNA-bd_sf"/>
</dbReference>
<keyword evidence="7" id="KW-1185">Reference proteome</keyword>
<dbReference type="InterPro" id="IPR037423">
    <property type="entry name" value="CysB_PBP2"/>
</dbReference>